<comment type="subcellular location">
    <subcellularLocation>
        <location evidence="1">Membrane</location>
        <topology evidence="1">Lipid-anchor</topology>
        <topology evidence="1">GPI-anchor</topology>
    </subcellularLocation>
    <subcellularLocation>
        <location evidence="2">Secreted</location>
    </subcellularLocation>
</comment>
<evidence type="ECO:0000256" key="1">
    <source>
        <dbReference type="ARBA" id="ARBA00004589"/>
    </source>
</evidence>
<evidence type="ECO:0000256" key="6">
    <source>
        <dbReference type="ARBA" id="ARBA00022729"/>
    </source>
</evidence>
<dbReference type="OrthoDB" id="5431405at2759"/>
<sequence length="634" mass="65829">MKTTALLVLAAGVGESVATFGFGGFGGFRGANPFTCPDNTDNSRCEDKQRGGFDFSDLLPGKKDFFDYGGFNFKGFECKDDQRSRRELTGDCGPDKDSNPFFGRDNDNFSIDEIEIYAEFDTDLEFHYDMPDGKLCKHRSPCSSKGSVVKNTQCGGAKKVTVIHPKQPNKPKAKCGIRIPKIRFDCKPPKTTTPPKTTKKTTTSPPAATETPDVPGTTEVPDVPETTDVPETPETTEVPDVPETSEVPDVPGTTVTSSSPEEPSSPAEQESSTVPEVPGTTVTSSSPEQPSSPAGGEESSTAVGETSETPAQPETTAPPEIETSVTTHLTTSTIFTTVVSTVTNCGPEVPDCPNGQESTVIVTATVPLTTTVCPVTEIVTRTKDTPVPATSDKSPNVPSVSSVPGVPSVISSAPAPVETLPCPDVVPSCLNTWLFSVGCSDNTDTACFCPDTAFVQNIFTCIYAYGETETVISEAIVFFQGICGGHIPENPAIVTGIDSITSIITEAPKPTVPAGYTTVTVTVTTEVPCVTDGVTISGSSTTTVIEQTAEIPNVGFQTNSEGNVNVVPTTPAPVVQNPAPSATATPIGTFISVPVATGTQAVSPTGPVIVSGAGRVASGLGLGVAAVVGLVVLF</sequence>
<keyword evidence="7" id="KW-1015">Disulfide bond</keyword>
<feature type="domain" description="CFEM" evidence="11">
    <location>
        <begin position="423"/>
        <end position="483"/>
    </location>
</feature>
<dbReference type="HOGENOM" id="CLU_013457_0_0_1"/>
<organism evidence="12 13">
    <name type="scientific">Pseudallescheria apiosperma</name>
    <name type="common">Scedosporium apiospermum</name>
    <dbReference type="NCBI Taxonomy" id="563466"/>
    <lineage>
        <taxon>Eukaryota</taxon>
        <taxon>Fungi</taxon>
        <taxon>Dikarya</taxon>
        <taxon>Ascomycota</taxon>
        <taxon>Pezizomycotina</taxon>
        <taxon>Sordariomycetes</taxon>
        <taxon>Hypocreomycetidae</taxon>
        <taxon>Microascales</taxon>
        <taxon>Microascaceae</taxon>
        <taxon>Scedosporium</taxon>
    </lineage>
</organism>
<keyword evidence="5" id="KW-0472">Membrane</keyword>
<dbReference type="KEGG" id="sapo:SAPIO_CDS9907"/>
<protein>
    <submittedName>
        <fullName evidence="12">Adhesin protein Mad1</fullName>
    </submittedName>
</protein>
<dbReference type="OMA" id="TEYSCTA"/>
<dbReference type="GeneID" id="27728979"/>
<dbReference type="Pfam" id="PF05730">
    <property type="entry name" value="CFEM"/>
    <property type="match status" value="1"/>
</dbReference>
<gene>
    <name evidence="12" type="ORF">SAPIO_CDS9907</name>
</gene>
<evidence type="ECO:0000256" key="8">
    <source>
        <dbReference type="ARBA" id="ARBA00023288"/>
    </source>
</evidence>
<evidence type="ECO:0000256" key="2">
    <source>
        <dbReference type="ARBA" id="ARBA00004613"/>
    </source>
</evidence>
<keyword evidence="8" id="KW-0449">Lipoprotein</keyword>
<evidence type="ECO:0000256" key="5">
    <source>
        <dbReference type="ARBA" id="ARBA00022622"/>
    </source>
</evidence>
<evidence type="ECO:0000256" key="4">
    <source>
        <dbReference type="ARBA" id="ARBA00022525"/>
    </source>
</evidence>
<comment type="similarity">
    <text evidence="3">Belongs to the RBT5 family.</text>
</comment>
<feature type="compositionally biased region" description="Low complexity" evidence="9">
    <location>
        <begin position="189"/>
        <end position="273"/>
    </location>
</feature>
<dbReference type="Proteomes" id="UP000028545">
    <property type="component" value="Unassembled WGS sequence"/>
</dbReference>
<keyword evidence="13" id="KW-1185">Reference proteome</keyword>
<evidence type="ECO:0000256" key="10">
    <source>
        <dbReference type="SAM" id="SignalP"/>
    </source>
</evidence>
<name>A0A084FVX4_PSEDA</name>
<dbReference type="AlphaFoldDB" id="A0A084FVX4"/>
<feature type="compositionally biased region" description="Polar residues" evidence="9">
    <location>
        <begin position="280"/>
        <end position="304"/>
    </location>
</feature>
<comment type="caution">
    <text evidence="12">The sequence shown here is derived from an EMBL/GenBank/DDBJ whole genome shotgun (WGS) entry which is preliminary data.</text>
</comment>
<evidence type="ECO:0000256" key="3">
    <source>
        <dbReference type="ARBA" id="ARBA00010031"/>
    </source>
</evidence>
<dbReference type="EMBL" id="JOWA01000154">
    <property type="protein sequence ID" value="KEZ39236.1"/>
    <property type="molecule type" value="Genomic_DNA"/>
</dbReference>
<feature type="compositionally biased region" description="Low complexity" evidence="9">
    <location>
        <begin position="305"/>
        <end position="328"/>
    </location>
</feature>
<dbReference type="VEuPathDB" id="FungiDB:SAPIO_CDS9907"/>
<feature type="chain" id="PRO_5001775051" evidence="10">
    <location>
        <begin position="19"/>
        <end position="634"/>
    </location>
</feature>
<feature type="region of interest" description="Disordered" evidence="9">
    <location>
        <begin position="184"/>
        <end position="328"/>
    </location>
</feature>
<evidence type="ECO:0000313" key="13">
    <source>
        <dbReference type="Proteomes" id="UP000028545"/>
    </source>
</evidence>
<evidence type="ECO:0000256" key="7">
    <source>
        <dbReference type="ARBA" id="ARBA00023157"/>
    </source>
</evidence>
<evidence type="ECO:0000313" key="12">
    <source>
        <dbReference type="EMBL" id="KEZ39236.1"/>
    </source>
</evidence>
<feature type="signal peptide" evidence="10">
    <location>
        <begin position="1"/>
        <end position="18"/>
    </location>
</feature>
<evidence type="ECO:0000259" key="11">
    <source>
        <dbReference type="Pfam" id="PF05730"/>
    </source>
</evidence>
<dbReference type="GO" id="GO:0098552">
    <property type="term" value="C:side of membrane"/>
    <property type="evidence" value="ECO:0007669"/>
    <property type="project" value="UniProtKB-KW"/>
</dbReference>
<evidence type="ECO:0000256" key="9">
    <source>
        <dbReference type="SAM" id="MobiDB-lite"/>
    </source>
</evidence>
<keyword evidence="5" id="KW-0325">Glycoprotein</keyword>
<keyword evidence="6 10" id="KW-0732">Signal</keyword>
<keyword evidence="4" id="KW-0964">Secreted</keyword>
<proteinExistence type="inferred from homology"/>
<dbReference type="InterPro" id="IPR008427">
    <property type="entry name" value="Extracellular_membr_CFEM_dom"/>
</dbReference>
<reference evidence="12 13" key="1">
    <citation type="journal article" date="2014" name="Genome Announc.">
        <title>Draft genome sequence of the pathogenic fungus Scedosporium apiospermum.</title>
        <authorList>
            <person name="Vandeputte P."/>
            <person name="Ghamrawi S."/>
            <person name="Rechenmann M."/>
            <person name="Iltis A."/>
            <person name="Giraud S."/>
            <person name="Fleury M."/>
            <person name="Thornton C."/>
            <person name="Delhaes L."/>
            <person name="Meyer W."/>
            <person name="Papon N."/>
            <person name="Bouchara J.P."/>
        </authorList>
    </citation>
    <scope>NUCLEOTIDE SEQUENCE [LARGE SCALE GENOMIC DNA]</scope>
    <source>
        <strain evidence="12 13">IHEM 14462</strain>
    </source>
</reference>
<dbReference type="GO" id="GO:0005576">
    <property type="term" value="C:extracellular region"/>
    <property type="evidence" value="ECO:0007669"/>
    <property type="project" value="UniProtKB-SubCell"/>
</dbReference>
<dbReference type="RefSeq" id="XP_016639035.1">
    <property type="nucleotide sequence ID" value="XM_016791191.1"/>
</dbReference>
<accession>A0A084FVX4</accession>
<keyword evidence="5" id="KW-0336">GPI-anchor</keyword>